<organism evidence="1 2">
    <name type="scientific">Candidatus Ornithospirochaeta stercoripullorum</name>
    <dbReference type="NCBI Taxonomy" id="2840899"/>
    <lineage>
        <taxon>Bacteria</taxon>
        <taxon>Pseudomonadati</taxon>
        <taxon>Spirochaetota</taxon>
        <taxon>Spirochaetia</taxon>
        <taxon>Spirochaetales</taxon>
        <taxon>Spirochaetaceae</taxon>
        <taxon>Spirochaetaceae incertae sedis</taxon>
        <taxon>Candidatus Ornithospirochaeta</taxon>
    </lineage>
</organism>
<dbReference type="AlphaFoldDB" id="A0A9D9E180"/>
<accession>A0A9D9E180</accession>
<dbReference type="EMBL" id="JADIMT010000061">
    <property type="protein sequence ID" value="MBO8436306.1"/>
    <property type="molecule type" value="Genomic_DNA"/>
</dbReference>
<protein>
    <submittedName>
        <fullName evidence="1">Uncharacterized protein</fullName>
    </submittedName>
</protein>
<proteinExistence type="predicted"/>
<sequence>MFPWDEVTQYSISSRQLSFKTSFQTESSSSGAAETTNWTLVPSRGTPVIRIYYIITPTAESPLYSNVTGMASSFSSRYRSSFPPTYDEEAAYTRSFDTTYTDDETISVSMWEMTVIGNDGSVEPVSRVFQGVDYFVGSGGTHDDNIYDEYTATYEFSVETVSSGYYIRLNLNGVSYRLGRMNGSPFSLSLSDYYEDNCEFLPEDSDGLLQDATLNIYLGASFAFENYTSRQTIPLVEVHRNTLLAP</sequence>
<comment type="caution">
    <text evidence="1">The sequence shown here is derived from an EMBL/GenBank/DDBJ whole genome shotgun (WGS) entry which is preliminary data.</text>
</comment>
<reference evidence="1" key="2">
    <citation type="journal article" date="2021" name="PeerJ">
        <title>Extensive microbial diversity within the chicken gut microbiome revealed by metagenomics and culture.</title>
        <authorList>
            <person name="Gilroy R."/>
            <person name="Ravi A."/>
            <person name="Getino M."/>
            <person name="Pursley I."/>
            <person name="Horton D.L."/>
            <person name="Alikhan N.F."/>
            <person name="Baker D."/>
            <person name="Gharbi K."/>
            <person name="Hall N."/>
            <person name="Watson M."/>
            <person name="Adriaenssens E.M."/>
            <person name="Foster-Nyarko E."/>
            <person name="Jarju S."/>
            <person name="Secka A."/>
            <person name="Antonio M."/>
            <person name="Oren A."/>
            <person name="Chaudhuri R.R."/>
            <person name="La Ragione R."/>
            <person name="Hildebrand F."/>
            <person name="Pallen M.J."/>
        </authorList>
    </citation>
    <scope>NUCLEOTIDE SEQUENCE</scope>
    <source>
        <strain evidence="1">7293</strain>
    </source>
</reference>
<evidence type="ECO:0000313" key="1">
    <source>
        <dbReference type="EMBL" id="MBO8436306.1"/>
    </source>
</evidence>
<dbReference type="Proteomes" id="UP000823615">
    <property type="component" value="Unassembled WGS sequence"/>
</dbReference>
<reference evidence="1" key="1">
    <citation type="submission" date="2020-10" db="EMBL/GenBank/DDBJ databases">
        <authorList>
            <person name="Gilroy R."/>
        </authorList>
    </citation>
    <scope>NUCLEOTIDE SEQUENCE</scope>
    <source>
        <strain evidence="1">7293</strain>
    </source>
</reference>
<evidence type="ECO:0000313" key="2">
    <source>
        <dbReference type="Proteomes" id="UP000823615"/>
    </source>
</evidence>
<name>A0A9D9E180_9SPIO</name>
<gene>
    <name evidence="1" type="ORF">IAA97_04950</name>
</gene>